<keyword evidence="1" id="KW-0479">Metal-binding</keyword>
<accession>A0AAV2ET67</accession>
<dbReference type="PROSITE" id="PS50158">
    <property type="entry name" value="ZF_CCHC"/>
    <property type="match status" value="1"/>
</dbReference>
<dbReference type="Gene3D" id="4.10.60.10">
    <property type="entry name" value="Zinc finger, CCHC-type"/>
    <property type="match status" value="1"/>
</dbReference>
<proteinExistence type="predicted"/>
<dbReference type="InterPro" id="IPR001878">
    <property type="entry name" value="Znf_CCHC"/>
</dbReference>
<organism evidence="4 5">
    <name type="scientific">Linum trigynum</name>
    <dbReference type="NCBI Taxonomy" id="586398"/>
    <lineage>
        <taxon>Eukaryota</taxon>
        <taxon>Viridiplantae</taxon>
        <taxon>Streptophyta</taxon>
        <taxon>Embryophyta</taxon>
        <taxon>Tracheophyta</taxon>
        <taxon>Spermatophyta</taxon>
        <taxon>Magnoliopsida</taxon>
        <taxon>eudicotyledons</taxon>
        <taxon>Gunneridae</taxon>
        <taxon>Pentapetalae</taxon>
        <taxon>rosids</taxon>
        <taxon>fabids</taxon>
        <taxon>Malpighiales</taxon>
        <taxon>Linaceae</taxon>
        <taxon>Linum</taxon>
    </lineage>
</organism>
<protein>
    <recommendedName>
        <fullName evidence="3">CCHC-type domain-containing protein</fullName>
    </recommendedName>
</protein>
<dbReference type="Proteomes" id="UP001497516">
    <property type="component" value="Chromosome 5"/>
</dbReference>
<dbReference type="AlphaFoldDB" id="A0AAV2ET67"/>
<dbReference type="SMART" id="SM00343">
    <property type="entry name" value="ZnF_C2HC"/>
    <property type="match status" value="1"/>
</dbReference>
<feature type="region of interest" description="Disordered" evidence="2">
    <location>
        <begin position="128"/>
        <end position="157"/>
    </location>
</feature>
<keyword evidence="1" id="KW-0863">Zinc-finger</keyword>
<evidence type="ECO:0000259" key="3">
    <source>
        <dbReference type="PROSITE" id="PS50158"/>
    </source>
</evidence>
<gene>
    <name evidence="4" type="ORF">LTRI10_LOCUS29884</name>
</gene>
<dbReference type="SUPFAM" id="SSF57756">
    <property type="entry name" value="Retrovirus zinc finger-like domains"/>
    <property type="match status" value="1"/>
</dbReference>
<dbReference type="Pfam" id="PF00098">
    <property type="entry name" value="zf-CCHC"/>
    <property type="match status" value="1"/>
</dbReference>
<keyword evidence="5" id="KW-1185">Reference proteome</keyword>
<name>A0AAV2ET67_9ROSI</name>
<feature type="compositionally biased region" description="Basic and acidic residues" evidence="2">
    <location>
        <begin position="130"/>
        <end position="141"/>
    </location>
</feature>
<evidence type="ECO:0000313" key="5">
    <source>
        <dbReference type="Proteomes" id="UP001497516"/>
    </source>
</evidence>
<dbReference type="Pfam" id="PF14223">
    <property type="entry name" value="Retrotran_gag_2"/>
    <property type="match status" value="1"/>
</dbReference>
<dbReference type="EMBL" id="OZ034818">
    <property type="protein sequence ID" value="CAL1388994.1"/>
    <property type="molecule type" value="Genomic_DNA"/>
</dbReference>
<keyword evidence="1" id="KW-0862">Zinc</keyword>
<sequence length="217" mass="24437">MYERFTNIVNSLENIGKSYESGDLVRKILWCLPEKWTPKVTAIEEAKDLEKLAIDELIGSLTTHEDKLMKAGSEKEINEKGKRGITFKAISSVDEPEELEDMEDEELALLSKQISRLIRFRKEKKMGGTKSKEIDRNEGDARLGQSRGLAKGRNEAGQSLRGISTTGCFKCGRAGHIKAECPLLKRDKAFTATWSGSEDEGDDDYEVTVHRSYIGYR</sequence>
<evidence type="ECO:0000256" key="2">
    <source>
        <dbReference type="SAM" id="MobiDB-lite"/>
    </source>
</evidence>
<reference evidence="4 5" key="1">
    <citation type="submission" date="2024-04" db="EMBL/GenBank/DDBJ databases">
        <authorList>
            <person name="Fracassetti M."/>
        </authorList>
    </citation>
    <scope>NUCLEOTIDE SEQUENCE [LARGE SCALE GENOMIC DNA]</scope>
</reference>
<dbReference type="GO" id="GO:0008270">
    <property type="term" value="F:zinc ion binding"/>
    <property type="evidence" value="ECO:0007669"/>
    <property type="project" value="UniProtKB-KW"/>
</dbReference>
<evidence type="ECO:0000313" key="4">
    <source>
        <dbReference type="EMBL" id="CAL1388994.1"/>
    </source>
</evidence>
<evidence type="ECO:0000256" key="1">
    <source>
        <dbReference type="PROSITE-ProRule" id="PRU00047"/>
    </source>
</evidence>
<dbReference type="GO" id="GO:0003676">
    <property type="term" value="F:nucleic acid binding"/>
    <property type="evidence" value="ECO:0007669"/>
    <property type="project" value="InterPro"/>
</dbReference>
<feature type="domain" description="CCHC-type" evidence="3">
    <location>
        <begin position="168"/>
        <end position="182"/>
    </location>
</feature>
<dbReference type="InterPro" id="IPR036875">
    <property type="entry name" value="Znf_CCHC_sf"/>
</dbReference>